<keyword evidence="3" id="KW-1185">Reference proteome</keyword>
<dbReference type="EMBL" id="JAVIJP010000007">
    <property type="protein sequence ID" value="KAL3650208.1"/>
    <property type="molecule type" value="Genomic_DNA"/>
</dbReference>
<evidence type="ECO:0000256" key="1">
    <source>
        <dbReference type="SAM" id="MobiDB-lite"/>
    </source>
</evidence>
<protein>
    <submittedName>
        <fullName evidence="2">Uncharacterized protein</fullName>
    </submittedName>
</protein>
<name>A0ABD3E793_9LAMI</name>
<dbReference type="Proteomes" id="UP001632038">
    <property type="component" value="Unassembled WGS sequence"/>
</dbReference>
<evidence type="ECO:0000313" key="3">
    <source>
        <dbReference type="Proteomes" id="UP001632038"/>
    </source>
</evidence>
<feature type="region of interest" description="Disordered" evidence="1">
    <location>
        <begin position="82"/>
        <end position="106"/>
    </location>
</feature>
<comment type="caution">
    <text evidence="2">The sequence shown here is derived from an EMBL/GenBank/DDBJ whole genome shotgun (WGS) entry which is preliminary data.</text>
</comment>
<gene>
    <name evidence="2" type="ORF">CASFOL_006611</name>
</gene>
<organism evidence="2 3">
    <name type="scientific">Castilleja foliolosa</name>
    <dbReference type="NCBI Taxonomy" id="1961234"/>
    <lineage>
        <taxon>Eukaryota</taxon>
        <taxon>Viridiplantae</taxon>
        <taxon>Streptophyta</taxon>
        <taxon>Embryophyta</taxon>
        <taxon>Tracheophyta</taxon>
        <taxon>Spermatophyta</taxon>
        <taxon>Magnoliopsida</taxon>
        <taxon>eudicotyledons</taxon>
        <taxon>Gunneridae</taxon>
        <taxon>Pentapetalae</taxon>
        <taxon>asterids</taxon>
        <taxon>lamiids</taxon>
        <taxon>Lamiales</taxon>
        <taxon>Orobanchaceae</taxon>
        <taxon>Pedicularideae</taxon>
        <taxon>Castillejinae</taxon>
        <taxon>Castilleja</taxon>
    </lineage>
</organism>
<accession>A0ABD3E793</accession>
<reference evidence="3" key="1">
    <citation type="journal article" date="2024" name="IScience">
        <title>Strigolactones Initiate the Formation of Haustorium-like Structures in Castilleja.</title>
        <authorList>
            <person name="Buerger M."/>
            <person name="Peterson D."/>
            <person name="Chory J."/>
        </authorList>
    </citation>
    <scope>NUCLEOTIDE SEQUENCE [LARGE SCALE GENOMIC DNA]</scope>
</reference>
<evidence type="ECO:0000313" key="2">
    <source>
        <dbReference type="EMBL" id="KAL3650208.1"/>
    </source>
</evidence>
<dbReference type="AlphaFoldDB" id="A0ABD3E793"/>
<sequence length="120" mass="13784">MSLIPSIFGNRRSNVFDPFSLDIWDPFEGFPISNLPSSAARETTAVANARIDWKETPKAHVFNVEKRKLRLRSRTARFSRSAARGERRWRRRVTRGTASRGAPASFSAASGCRRMRNWMR</sequence>
<proteinExistence type="predicted"/>